<sequence length="180" mass="20828">MTSAPTQPSRQPPPLRPFLASDGPDDFSSYDLVIKIRVGGEIFQVERGRLMLWSPVLRQMVKDLKPGKNNPISITDEGDTFDIELPDNPRHFEHFLWLLCAEYCKTRLALSSVLTHCFSRGIVWDFVRDPASRALFLPRWFGIAVMAHKYQAKHPEEFATYQLFGFLGDWIEGKDRKRFQ</sequence>
<gene>
    <name evidence="1" type="ORF">EXIGLDRAFT_749669</name>
</gene>
<name>A0A165HTN0_EXIGL</name>
<evidence type="ECO:0008006" key="3">
    <source>
        <dbReference type="Google" id="ProtNLM"/>
    </source>
</evidence>
<keyword evidence="2" id="KW-1185">Reference proteome</keyword>
<dbReference type="EMBL" id="KV426008">
    <property type="protein sequence ID" value="KZV92444.1"/>
    <property type="molecule type" value="Genomic_DNA"/>
</dbReference>
<dbReference type="Proteomes" id="UP000077266">
    <property type="component" value="Unassembled WGS sequence"/>
</dbReference>
<accession>A0A165HTN0</accession>
<protein>
    <recommendedName>
        <fullName evidence="3">BTB domain-containing protein</fullName>
    </recommendedName>
</protein>
<evidence type="ECO:0000313" key="2">
    <source>
        <dbReference type="Proteomes" id="UP000077266"/>
    </source>
</evidence>
<reference evidence="1 2" key="1">
    <citation type="journal article" date="2016" name="Mol. Biol. Evol.">
        <title>Comparative Genomics of Early-Diverging Mushroom-Forming Fungi Provides Insights into the Origins of Lignocellulose Decay Capabilities.</title>
        <authorList>
            <person name="Nagy L.G."/>
            <person name="Riley R."/>
            <person name="Tritt A."/>
            <person name="Adam C."/>
            <person name="Daum C."/>
            <person name="Floudas D."/>
            <person name="Sun H."/>
            <person name="Yadav J.S."/>
            <person name="Pangilinan J."/>
            <person name="Larsson K.H."/>
            <person name="Matsuura K."/>
            <person name="Barry K."/>
            <person name="Labutti K."/>
            <person name="Kuo R."/>
            <person name="Ohm R.A."/>
            <person name="Bhattacharya S.S."/>
            <person name="Shirouzu T."/>
            <person name="Yoshinaga Y."/>
            <person name="Martin F.M."/>
            <person name="Grigoriev I.V."/>
            <person name="Hibbett D.S."/>
        </authorList>
    </citation>
    <scope>NUCLEOTIDE SEQUENCE [LARGE SCALE GENOMIC DNA]</scope>
    <source>
        <strain evidence="1 2">HHB12029</strain>
    </source>
</reference>
<organism evidence="1 2">
    <name type="scientific">Exidia glandulosa HHB12029</name>
    <dbReference type="NCBI Taxonomy" id="1314781"/>
    <lineage>
        <taxon>Eukaryota</taxon>
        <taxon>Fungi</taxon>
        <taxon>Dikarya</taxon>
        <taxon>Basidiomycota</taxon>
        <taxon>Agaricomycotina</taxon>
        <taxon>Agaricomycetes</taxon>
        <taxon>Auriculariales</taxon>
        <taxon>Exidiaceae</taxon>
        <taxon>Exidia</taxon>
    </lineage>
</organism>
<dbReference type="InParanoid" id="A0A165HTN0"/>
<feature type="non-terminal residue" evidence="1">
    <location>
        <position position="180"/>
    </location>
</feature>
<dbReference type="AlphaFoldDB" id="A0A165HTN0"/>
<proteinExistence type="predicted"/>
<evidence type="ECO:0000313" key="1">
    <source>
        <dbReference type="EMBL" id="KZV92444.1"/>
    </source>
</evidence>